<keyword evidence="5" id="KW-0862">Zinc</keyword>
<feature type="domain" description="Helicase ATP-binding" evidence="8">
    <location>
        <begin position="1"/>
        <end position="98"/>
    </location>
</feature>
<dbReference type="GO" id="GO:0006310">
    <property type="term" value="P:DNA recombination"/>
    <property type="evidence" value="ECO:0007669"/>
    <property type="project" value="InterPro"/>
</dbReference>
<dbReference type="GO" id="GO:0005524">
    <property type="term" value="F:ATP binding"/>
    <property type="evidence" value="ECO:0007669"/>
    <property type="project" value="UniProtKB-KW"/>
</dbReference>
<accession>X1NLQ0</accession>
<dbReference type="GO" id="GO:1990077">
    <property type="term" value="C:primosome complex"/>
    <property type="evidence" value="ECO:0007669"/>
    <property type="project" value="UniProtKB-KW"/>
</dbReference>
<comment type="caution">
    <text evidence="9">The sequence shown here is derived from an EMBL/GenBank/DDBJ whole genome shotgun (WGS) entry which is preliminary data.</text>
</comment>
<dbReference type="GO" id="GO:0006269">
    <property type="term" value="P:DNA replication, synthesis of primer"/>
    <property type="evidence" value="ECO:0007669"/>
    <property type="project" value="UniProtKB-KW"/>
</dbReference>
<keyword evidence="3" id="KW-0479">Metal-binding</keyword>
<reference evidence="9" key="1">
    <citation type="journal article" date="2014" name="Front. Microbiol.">
        <title>High frequency of phylogenetically diverse reductive dehalogenase-homologous genes in deep subseafloor sedimentary metagenomes.</title>
        <authorList>
            <person name="Kawai M."/>
            <person name="Futagami T."/>
            <person name="Toyoda A."/>
            <person name="Takaki Y."/>
            <person name="Nishi S."/>
            <person name="Hori S."/>
            <person name="Arai W."/>
            <person name="Tsubouchi T."/>
            <person name="Morono Y."/>
            <person name="Uchiyama I."/>
            <person name="Ito T."/>
            <person name="Fujiyama A."/>
            <person name="Inagaki F."/>
            <person name="Takami H."/>
        </authorList>
    </citation>
    <scope>NUCLEOTIDE SEQUENCE</scope>
    <source>
        <strain evidence="9">Expedition CK06-06</strain>
    </source>
</reference>
<dbReference type="InterPro" id="IPR040498">
    <property type="entry name" value="PriA_CRR"/>
</dbReference>
<dbReference type="GO" id="GO:0006270">
    <property type="term" value="P:DNA replication initiation"/>
    <property type="evidence" value="ECO:0007669"/>
    <property type="project" value="TreeGrafter"/>
</dbReference>
<dbReference type="PROSITE" id="PS51192">
    <property type="entry name" value="HELICASE_ATP_BIND_1"/>
    <property type="match status" value="1"/>
</dbReference>
<evidence type="ECO:0000256" key="7">
    <source>
        <dbReference type="ARBA" id="ARBA00023125"/>
    </source>
</evidence>
<evidence type="ECO:0000256" key="2">
    <source>
        <dbReference type="ARBA" id="ARBA00022705"/>
    </source>
</evidence>
<dbReference type="GO" id="GO:0003677">
    <property type="term" value="F:DNA binding"/>
    <property type="evidence" value="ECO:0007669"/>
    <property type="project" value="UniProtKB-KW"/>
</dbReference>
<organism evidence="9">
    <name type="scientific">marine sediment metagenome</name>
    <dbReference type="NCBI Taxonomy" id="412755"/>
    <lineage>
        <taxon>unclassified sequences</taxon>
        <taxon>metagenomes</taxon>
        <taxon>ecological metagenomes</taxon>
    </lineage>
</organism>
<dbReference type="Pfam" id="PF18319">
    <property type="entry name" value="Zn_ribbon_PriA"/>
    <property type="match status" value="1"/>
</dbReference>
<evidence type="ECO:0000259" key="8">
    <source>
        <dbReference type="PROSITE" id="PS51192"/>
    </source>
</evidence>
<dbReference type="PANTHER" id="PTHR30580:SF0">
    <property type="entry name" value="PRIMOSOMAL PROTEIN N"/>
    <property type="match status" value="1"/>
</dbReference>
<dbReference type="GO" id="GO:0006302">
    <property type="term" value="P:double-strand break repair"/>
    <property type="evidence" value="ECO:0007669"/>
    <property type="project" value="InterPro"/>
</dbReference>
<evidence type="ECO:0000256" key="5">
    <source>
        <dbReference type="ARBA" id="ARBA00022833"/>
    </source>
</evidence>
<dbReference type="PANTHER" id="PTHR30580">
    <property type="entry name" value="PRIMOSOMAL PROTEIN N"/>
    <property type="match status" value="1"/>
</dbReference>
<keyword evidence="4" id="KW-0547">Nucleotide-binding</keyword>
<dbReference type="InterPro" id="IPR014001">
    <property type="entry name" value="Helicase_ATP-bd"/>
</dbReference>
<evidence type="ECO:0000256" key="1">
    <source>
        <dbReference type="ARBA" id="ARBA00022515"/>
    </source>
</evidence>
<dbReference type="EMBL" id="BARV01029464">
    <property type="protein sequence ID" value="GAI44942.1"/>
    <property type="molecule type" value="Genomic_DNA"/>
</dbReference>
<name>X1NLQ0_9ZZZZ</name>
<dbReference type="NCBIfam" id="TIGR00595">
    <property type="entry name" value="priA"/>
    <property type="match status" value="1"/>
</dbReference>
<keyword evidence="1" id="KW-0639">Primosome</keyword>
<dbReference type="GO" id="GO:0046872">
    <property type="term" value="F:metal ion binding"/>
    <property type="evidence" value="ECO:0007669"/>
    <property type="project" value="UniProtKB-KW"/>
</dbReference>
<gene>
    <name evidence="9" type="ORF">S06H3_46977</name>
</gene>
<protein>
    <recommendedName>
        <fullName evidence="8">Helicase ATP-binding domain-containing protein</fullName>
    </recommendedName>
</protein>
<dbReference type="AlphaFoldDB" id="X1NLQ0"/>
<keyword evidence="6" id="KW-0067">ATP-binding</keyword>
<evidence type="ECO:0000256" key="4">
    <source>
        <dbReference type="ARBA" id="ARBA00022741"/>
    </source>
</evidence>
<feature type="non-terminal residue" evidence="9">
    <location>
        <position position="231"/>
    </location>
</feature>
<dbReference type="InterPro" id="IPR027417">
    <property type="entry name" value="P-loop_NTPase"/>
</dbReference>
<evidence type="ECO:0000256" key="6">
    <source>
        <dbReference type="ARBA" id="ARBA00022840"/>
    </source>
</evidence>
<proteinExistence type="predicted"/>
<keyword evidence="7" id="KW-0238">DNA-binding</keyword>
<keyword evidence="2" id="KW-0235">DNA replication</keyword>
<evidence type="ECO:0000256" key="3">
    <source>
        <dbReference type="ARBA" id="ARBA00022723"/>
    </source>
</evidence>
<dbReference type="InterPro" id="IPR005259">
    <property type="entry name" value="PriA"/>
</dbReference>
<dbReference type="SUPFAM" id="SSF52540">
    <property type="entry name" value="P-loop containing nucleoside triphosphate hydrolases"/>
    <property type="match status" value="1"/>
</dbReference>
<dbReference type="Gene3D" id="3.40.50.300">
    <property type="entry name" value="P-loop containing nucleotide triphosphate hydrolases"/>
    <property type="match status" value="1"/>
</dbReference>
<evidence type="ECO:0000313" key="9">
    <source>
        <dbReference type="EMBL" id="GAI44942.1"/>
    </source>
</evidence>
<dbReference type="GO" id="GO:0043138">
    <property type="term" value="F:3'-5' DNA helicase activity"/>
    <property type="evidence" value="ECO:0007669"/>
    <property type="project" value="TreeGrafter"/>
</dbReference>
<sequence length="231" mass="26356">MNEAERYERWLDIWENEFDVIIGTRSSIFTPIGKLGVIILDEEHDPSYKEGTRVRYNTRDVAIKLGEILNIPVVMGSATPSIVTRYKAENENDFTLLEIPVKAQSSSPLELQVVDLKKIDRLKEDTAITGKLFTAIREELEKNNKIIIFLNRRGYSNFVICNKCGSVPKCSACDLSYNYHSDRRKLVCHHCGREQNYTGMCPVCGADNIFLCGTGIQRVQSKLKMRFKNTP</sequence>